<comment type="caution">
    <text evidence="1">The sequence shown here is derived from an EMBL/GenBank/DDBJ whole genome shotgun (WGS) entry which is preliminary data.</text>
</comment>
<protein>
    <submittedName>
        <fullName evidence="1">Uncharacterized protein</fullName>
    </submittedName>
</protein>
<dbReference type="EMBL" id="VTPC01001491">
    <property type="protein sequence ID" value="KAF2901801.1"/>
    <property type="molecule type" value="Genomic_DNA"/>
</dbReference>
<organism evidence="1 2">
    <name type="scientific">Ignelater luminosus</name>
    <name type="common">Cucubano</name>
    <name type="synonym">Pyrophorus luminosus</name>
    <dbReference type="NCBI Taxonomy" id="2038154"/>
    <lineage>
        <taxon>Eukaryota</taxon>
        <taxon>Metazoa</taxon>
        <taxon>Ecdysozoa</taxon>
        <taxon>Arthropoda</taxon>
        <taxon>Hexapoda</taxon>
        <taxon>Insecta</taxon>
        <taxon>Pterygota</taxon>
        <taxon>Neoptera</taxon>
        <taxon>Endopterygota</taxon>
        <taxon>Coleoptera</taxon>
        <taxon>Polyphaga</taxon>
        <taxon>Elateriformia</taxon>
        <taxon>Elateroidea</taxon>
        <taxon>Elateridae</taxon>
        <taxon>Agrypninae</taxon>
        <taxon>Pyrophorini</taxon>
        <taxon>Ignelater</taxon>
    </lineage>
</organism>
<gene>
    <name evidence="1" type="ORF">ILUMI_04384</name>
</gene>
<keyword evidence="2" id="KW-1185">Reference proteome</keyword>
<name>A0A8K0GJM4_IGNLU</name>
<dbReference type="AlphaFoldDB" id="A0A8K0GJM4"/>
<accession>A0A8K0GJM4</accession>
<evidence type="ECO:0000313" key="2">
    <source>
        <dbReference type="Proteomes" id="UP000801492"/>
    </source>
</evidence>
<evidence type="ECO:0000313" key="1">
    <source>
        <dbReference type="EMBL" id="KAF2901801.1"/>
    </source>
</evidence>
<proteinExistence type="predicted"/>
<dbReference type="OrthoDB" id="10069752at2759"/>
<dbReference type="Proteomes" id="UP000801492">
    <property type="component" value="Unassembled WGS sequence"/>
</dbReference>
<reference evidence="1" key="1">
    <citation type="submission" date="2019-08" db="EMBL/GenBank/DDBJ databases">
        <title>The genome of the North American firefly Photinus pyralis.</title>
        <authorList>
            <consortium name="Photinus pyralis genome working group"/>
            <person name="Fallon T.R."/>
            <person name="Sander Lower S.E."/>
            <person name="Weng J.-K."/>
        </authorList>
    </citation>
    <scope>NUCLEOTIDE SEQUENCE</scope>
    <source>
        <strain evidence="1">TRF0915ILg1</strain>
        <tissue evidence="1">Whole body</tissue>
    </source>
</reference>
<sequence>MKKTIKRRLIDRFHDDIVISKNWYNQRCNNKEEEEFRILKAASEIIRRHIRTQVYDNKNYPPSDKMLEDVDGSISKLLKFLLSEIILKDKKNKAEIIPNYEKKRKSIEHAIISAVRP</sequence>